<dbReference type="Pfam" id="PF01503">
    <property type="entry name" value="PRA-PH"/>
    <property type="match status" value="1"/>
</dbReference>
<evidence type="ECO:0000313" key="2">
    <source>
        <dbReference type="EMBL" id="GGR24613.1"/>
    </source>
</evidence>
<gene>
    <name evidence="2" type="ORF">GCM10008957_40380</name>
</gene>
<dbReference type="SUPFAM" id="SSF101386">
    <property type="entry name" value="all-alpha NTP pyrophosphatases"/>
    <property type="match status" value="1"/>
</dbReference>
<dbReference type="InterPro" id="IPR023292">
    <property type="entry name" value="NTP_PyroPHydrolase-like_dom_sf"/>
</dbReference>
<proteinExistence type="predicted"/>
<dbReference type="RefSeq" id="WP_189092303.1">
    <property type="nucleotide sequence ID" value="NZ_BMQL01000033.1"/>
</dbReference>
<dbReference type="Gene3D" id="1.10.3420.10">
    <property type="entry name" value="putative ntp pyrophosphohydrolase like domain"/>
    <property type="match status" value="1"/>
</dbReference>
<evidence type="ECO:0000256" key="1">
    <source>
        <dbReference type="SAM" id="MobiDB-lite"/>
    </source>
</evidence>
<reference evidence="2" key="2">
    <citation type="submission" date="2020-09" db="EMBL/GenBank/DDBJ databases">
        <authorList>
            <person name="Sun Q."/>
            <person name="Ohkuma M."/>
        </authorList>
    </citation>
    <scope>NUCLEOTIDE SEQUENCE</scope>
    <source>
        <strain evidence="2">JCM 31311</strain>
    </source>
</reference>
<dbReference type="EMBL" id="BMQL01000033">
    <property type="protein sequence ID" value="GGR24613.1"/>
    <property type="molecule type" value="Genomic_DNA"/>
</dbReference>
<dbReference type="Proteomes" id="UP000603865">
    <property type="component" value="Unassembled WGS sequence"/>
</dbReference>
<comment type="caution">
    <text evidence="2">The sequence shown here is derived from an EMBL/GenBank/DDBJ whole genome shotgun (WGS) entry which is preliminary data.</text>
</comment>
<evidence type="ECO:0000313" key="3">
    <source>
        <dbReference type="Proteomes" id="UP000603865"/>
    </source>
</evidence>
<feature type="region of interest" description="Disordered" evidence="1">
    <location>
        <begin position="100"/>
        <end position="123"/>
    </location>
</feature>
<accession>A0A918CJL7</accession>
<keyword evidence="3" id="KW-1185">Reference proteome</keyword>
<sequence>MSNARAVLEFHRLLGFPMPSEPRPPTPETLHLRLTLLREEMAEVEEAAETLRTLPAPGAADLLPLAHELTDLLYVAYGALLALGIDPDATFAEIHRANMDKLGGPKRADGKQLKPEGWQPADLSRVLALPRS</sequence>
<protein>
    <recommendedName>
        <fullName evidence="4">HAD superfamily Cof-like phosphohydrolase</fullName>
    </recommendedName>
</protein>
<name>A0A918CJL7_9DEIO</name>
<reference evidence="2" key="1">
    <citation type="journal article" date="2014" name="Int. J. Syst. Evol. Microbiol.">
        <title>Complete genome sequence of Corynebacterium casei LMG S-19264T (=DSM 44701T), isolated from a smear-ripened cheese.</title>
        <authorList>
            <consortium name="US DOE Joint Genome Institute (JGI-PGF)"/>
            <person name="Walter F."/>
            <person name="Albersmeier A."/>
            <person name="Kalinowski J."/>
            <person name="Ruckert C."/>
        </authorList>
    </citation>
    <scope>NUCLEOTIDE SEQUENCE</scope>
    <source>
        <strain evidence="2">JCM 31311</strain>
    </source>
</reference>
<evidence type="ECO:0008006" key="4">
    <source>
        <dbReference type="Google" id="ProtNLM"/>
    </source>
</evidence>
<dbReference type="AlphaFoldDB" id="A0A918CJL7"/>
<organism evidence="2 3">
    <name type="scientific">Deinococcus ruber</name>
    <dbReference type="NCBI Taxonomy" id="1848197"/>
    <lineage>
        <taxon>Bacteria</taxon>
        <taxon>Thermotogati</taxon>
        <taxon>Deinococcota</taxon>
        <taxon>Deinococci</taxon>
        <taxon>Deinococcales</taxon>
        <taxon>Deinococcaceae</taxon>
        <taxon>Deinococcus</taxon>
    </lineage>
</organism>
<dbReference type="InterPro" id="IPR021130">
    <property type="entry name" value="PRib-ATP_PPHydrolase-like"/>
</dbReference>